<dbReference type="GO" id="GO:0016314">
    <property type="term" value="F:phosphatidylinositol-3,4,5-trisphosphate 3-phosphatase activity"/>
    <property type="evidence" value="ECO:0007669"/>
    <property type="project" value="UniProtKB-EC"/>
</dbReference>
<dbReference type="GO" id="GO:0046856">
    <property type="term" value="P:phosphatidylinositol dephosphorylation"/>
    <property type="evidence" value="ECO:0007669"/>
    <property type="project" value="TreeGrafter"/>
</dbReference>
<dbReference type="PROSITE" id="PS00383">
    <property type="entry name" value="TYR_PHOSPHATASE_1"/>
    <property type="match status" value="1"/>
</dbReference>
<dbReference type="Proteomes" id="UP000076552">
    <property type="component" value="Unassembled WGS sequence"/>
</dbReference>
<dbReference type="CDD" id="cd14497">
    <property type="entry name" value="PTP_PTEN-like"/>
    <property type="match status" value="1"/>
</dbReference>
<feature type="compositionally biased region" description="Basic and acidic residues" evidence="3">
    <location>
        <begin position="578"/>
        <end position="588"/>
    </location>
</feature>
<feature type="compositionally biased region" description="Basic and acidic residues" evidence="3">
    <location>
        <begin position="301"/>
        <end position="313"/>
    </location>
</feature>
<dbReference type="PROSITE" id="PS50056">
    <property type="entry name" value="TYR_PHOSPHATASE_2"/>
    <property type="match status" value="1"/>
</dbReference>
<dbReference type="GO" id="GO:0004725">
    <property type="term" value="F:protein tyrosine phosphatase activity"/>
    <property type="evidence" value="ECO:0007669"/>
    <property type="project" value="TreeGrafter"/>
</dbReference>
<feature type="compositionally biased region" description="Basic and acidic residues" evidence="3">
    <location>
        <begin position="544"/>
        <end position="554"/>
    </location>
</feature>
<dbReference type="GO" id="GO:0042995">
    <property type="term" value="C:cell projection"/>
    <property type="evidence" value="ECO:0007669"/>
    <property type="project" value="TreeGrafter"/>
</dbReference>
<feature type="compositionally biased region" description="Polar residues" evidence="3">
    <location>
        <begin position="291"/>
        <end position="300"/>
    </location>
</feature>
<keyword evidence="7" id="KW-1185">Reference proteome</keyword>
<dbReference type="AlphaFoldDB" id="A0A166X919"/>
<dbReference type="EMBL" id="LFIV01000015">
    <property type="protein sequence ID" value="KZL76373.1"/>
    <property type="molecule type" value="Genomic_DNA"/>
</dbReference>
<organism evidence="6 7">
    <name type="scientific">Colletotrichum tofieldiae</name>
    <dbReference type="NCBI Taxonomy" id="708197"/>
    <lineage>
        <taxon>Eukaryota</taxon>
        <taxon>Fungi</taxon>
        <taxon>Dikarya</taxon>
        <taxon>Ascomycota</taxon>
        <taxon>Pezizomycotina</taxon>
        <taxon>Sordariomycetes</taxon>
        <taxon>Hypocreomycetidae</taxon>
        <taxon>Glomerellales</taxon>
        <taxon>Glomerellaceae</taxon>
        <taxon>Colletotrichum</taxon>
        <taxon>Colletotrichum spaethianum species complex</taxon>
    </lineage>
</organism>
<dbReference type="GO" id="GO:0005829">
    <property type="term" value="C:cytosol"/>
    <property type="evidence" value="ECO:0007669"/>
    <property type="project" value="TreeGrafter"/>
</dbReference>
<sequence length="621" mass="67837">MASLLRHIVAGPRARHAESDLDLCYVTSNIIATSGPSGTYPQRAYRNPLDRLVTFLDSKHQDNWAIWEFRAEGTGYPDDEVYGRVRHYPWPDHHPPPFRLIPMIMASMRNWLNGGDLERGDAAVGAVDKTAEANTERVVVVHCKAGKGRSGTVSCSYLISECGWKPEEALTRFTERRMRPKFGAGVSIPSQLRTITYVDRWTKGGKKYIDRAIEIVEIHVWGLRSGVKFDVEGFVEEGKKIKVFHTFKKSERIVVEGDTPSGGGIGRMVTDMASVGVKPTEKAPKAAPLSEPTNTNNVRKSSSERKSTENKTTEDDDSTPLQSESKKLRTAKTTSLIRDPGLEHSANQRRSETEAPAAAHSNTQPAGKSSEGEDSEPGGMAVILKPKEAIQIPNSDVNISVERRNRTSSSMGLTMVTAVAHVWFNVFFEGNGPEQDGKADASGVFEIDWEAMDGIKGSSRKGSRAFDKIAVVWRVAESQRAEDGGDEVVPTDGEIIKEPSTNSPVPQMRPADWKGDNKEDPIAEKHLGLRTENPESADVSRASSVKDADIKDGNETDSLEGVKTSGPFGEERLDADDVDAKKVEKEVGEGSLNRQDPGPELLSSPDTASGTTVQGSTEVKK</sequence>
<dbReference type="PANTHER" id="PTHR12305:SF81">
    <property type="entry name" value="PHOSPHATIDYLINOSITOL 3,4,5-TRISPHOSPHATE 3-PHOSPHATASE AND DUAL-SPECIFICITY PROTEIN PHOSPHATASE PTEN"/>
    <property type="match status" value="1"/>
</dbReference>
<feature type="compositionally biased region" description="Basic and acidic residues" evidence="3">
    <location>
        <begin position="511"/>
        <end position="533"/>
    </location>
</feature>
<dbReference type="EC" id="3.1.3.67" evidence="1"/>
<protein>
    <recommendedName>
        <fullName evidence="1">phosphatidylinositol-3,4,5-trisphosphate 3-phosphatase</fullName>
        <ecNumber evidence="1">3.1.3.67</ecNumber>
    </recommendedName>
</protein>
<dbReference type="PROSITE" id="PS51181">
    <property type="entry name" value="PPASE_TENSIN"/>
    <property type="match status" value="1"/>
</dbReference>
<evidence type="ECO:0000259" key="5">
    <source>
        <dbReference type="PROSITE" id="PS51181"/>
    </source>
</evidence>
<dbReference type="InterPro" id="IPR016130">
    <property type="entry name" value="Tyr_Pase_AS"/>
</dbReference>
<keyword evidence="2" id="KW-0378">Hydrolase</keyword>
<dbReference type="InterPro" id="IPR000387">
    <property type="entry name" value="Tyr_Pase_dom"/>
</dbReference>
<gene>
    <name evidence="6" type="ORF">CT0861_03406</name>
</gene>
<dbReference type="InterPro" id="IPR029021">
    <property type="entry name" value="Prot-tyrosine_phosphatase-like"/>
</dbReference>
<evidence type="ECO:0000313" key="6">
    <source>
        <dbReference type="EMBL" id="KZL76373.1"/>
    </source>
</evidence>
<dbReference type="GO" id="GO:0005634">
    <property type="term" value="C:nucleus"/>
    <property type="evidence" value="ECO:0007669"/>
    <property type="project" value="TreeGrafter"/>
</dbReference>
<evidence type="ECO:0000256" key="1">
    <source>
        <dbReference type="ARBA" id="ARBA00013015"/>
    </source>
</evidence>
<evidence type="ECO:0000256" key="3">
    <source>
        <dbReference type="SAM" id="MobiDB-lite"/>
    </source>
</evidence>
<dbReference type="InterPro" id="IPR051281">
    <property type="entry name" value="Dual-spec_lipid-protein_phosph"/>
</dbReference>
<dbReference type="STRING" id="708197.A0A166X919"/>
<dbReference type="GO" id="GO:0043491">
    <property type="term" value="P:phosphatidylinositol 3-kinase/protein kinase B signal transduction"/>
    <property type="evidence" value="ECO:0007669"/>
    <property type="project" value="TreeGrafter"/>
</dbReference>
<dbReference type="GO" id="GO:0005886">
    <property type="term" value="C:plasma membrane"/>
    <property type="evidence" value="ECO:0007669"/>
    <property type="project" value="TreeGrafter"/>
</dbReference>
<dbReference type="SUPFAM" id="SSF52799">
    <property type="entry name" value="(Phosphotyrosine protein) phosphatases II"/>
    <property type="match status" value="1"/>
</dbReference>
<dbReference type="GO" id="GO:0051896">
    <property type="term" value="P:regulation of phosphatidylinositol 3-kinase/protein kinase B signal transduction"/>
    <property type="evidence" value="ECO:0007669"/>
    <property type="project" value="TreeGrafter"/>
</dbReference>
<feature type="region of interest" description="Disordered" evidence="3">
    <location>
        <begin position="480"/>
        <end position="621"/>
    </location>
</feature>
<dbReference type="PANTHER" id="PTHR12305">
    <property type="entry name" value="PHOSPHATASE WITH HOMOLOGY TO TENSIN"/>
    <property type="match status" value="1"/>
</dbReference>
<feature type="domain" description="Phosphatase tensin-type" evidence="5">
    <location>
        <begin position="12"/>
        <end position="205"/>
    </location>
</feature>
<evidence type="ECO:0000313" key="7">
    <source>
        <dbReference type="Proteomes" id="UP000076552"/>
    </source>
</evidence>
<feature type="domain" description="Tyrosine specific protein phosphatases" evidence="4">
    <location>
        <begin position="121"/>
        <end position="177"/>
    </location>
</feature>
<evidence type="ECO:0000259" key="4">
    <source>
        <dbReference type="PROSITE" id="PS50056"/>
    </source>
</evidence>
<feature type="compositionally biased region" description="Polar residues" evidence="3">
    <location>
        <begin position="604"/>
        <end position="621"/>
    </location>
</feature>
<dbReference type="Pfam" id="PF00782">
    <property type="entry name" value="DSPc"/>
    <property type="match status" value="1"/>
</dbReference>
<dbReference type="Gene3D" id="3.90.190.10">
    <property type="entry name" value="Protein tyrosine phosphatase superfamily"/>
    <property type="match status" value="1"/>
</dbReference>
<dbReference type="InterPro" id="IPR029023">
    <property type="entry name" value="Tensin_phosphatase"/>
</dbReference>
<evidence type="ECO:0000256" key="2">
    <source>
        <dbReference type="ARBA" id="ARBA00022801"/>
    </source>
</evidence>
<proteinExistence type="predicted"/>
<accession>A0A166X919</accession>
<dbReference type="InterPro" id="IPR000340">
    <property type="entry name" value="Dual-sp_phosphatase_cat-dom"/>
</dbReference>
<name>A0A166X919_9PEZI</name>
<feature type="region of interest" description="Disordered" evidence="3">
    <location>
        <begin position="278"/>
        <end position="379"/>
    </location>
</feature>
<comment type="caution">
    <text evidence="6">The sequence shown here is derived from an EMBL/GenBank/DDBJ whole genome shotgun (WGS) entry which is preliminary data.</text>
</comment>
<reference evidence="6 7" key="1">
    <citation type="submission" date="2015-06" db="EMBL/GenBank/DDBJ databases">
        <title>Survival trade-offs in plant roots during colonization by closely related pathogenic and mutualistic fungi.</title>
        <authorList>
            <person name="Hacquard S."/>
            <person name="Kracher B."/>
            <person name="Hiruma K."/>
            <person name="Weinman A."/>
            <person name="Muench P."/>
            <person name="Garrido Oter R."/>
            <person name="Ver Loren van Themaat E."/>
            <person name="Dallerey J.-F."/>
            <person name="Damm U."/>
            <person name="Henrissat B."/>
            <person name="Lespinet O."/>
            <person name="Thon M."/>
            <person name="Kemen E."/>
            <person name="McHardy A.C."/>
            <person name="Schulze-Lefert P."/>
            <person name="O'Connell R.J."/>
        </authorList>
    </citation>
    <scope>NUCLEOTIDE SEQUENCE [LARGE SCALE GENOMIC DNA]</scope>
    <source>
        <strain evidence="6 7">0861</strain>
    </source>
</reference>